<keyword evidence="3" id="KW-1185">Reference proteome</keyword>
<organism evidence="2 3">
    <name type="scientific">Owenweeksia hongkongensis (strain DSM 17368 / CIP 108786 / JCM 12287 / NRRL B-23963 / UST20020801)</name>
    <dbReference type="NCBI Taxonomy" id="926562"/>
    <lineage>
        <taxon>Bacteria</taxon>
        <taxon>Pseudomonadati</taxon>
        <taxon>Bacteroidota</taxon>
        <taxon>Flavobacteriia</taxon>
        <taxon>Flavobacteriales</taxon>
        <taxon>Owenweeksiaceae</taxon>
        <taxon>Owenweeksia</taxon>
    </lineage>
</organism>
<dbReference type="Proteomes" id="UP000005631">
    <property type="component" value="Chromosome"/>
</dbReference>
<dbReference type="KEGG" id="oho:Oweho_1103"/>
<accession>G8R4M0</accession>
<gene>
    <name evidence="2" type="ordered locus">Oweho_1103</name>
</gene>
<dbReference type="GO" id="GO:0016740">
    <property type="term" value="F:transferase activity"/>
    <property type="evidence" value="ECO:0007669"/>
    <property type="project" value="UniProtKB-KW"/>
</dbReference>
<evidence type="ECO:0000313" key="2">
    <source>
        <dbReference type="EMBL" id="AEV32109.1"/>
    </source>
</evidence>
<sequence length="218" mass="24399">MKRCSLITVVKDEHTHLAKLLHGLLISTHTPAEIILVNVGNNITLPEVTPVGVIKVILDNTDEDISLAAARNAGVRAARYDHLIFLDVDCIPSSSFVENILEIMQHTDGLVMGQPRLIEENIDNHFTEQDLLKVSKDHPETSPIKIALHKENDYSLFRSLCFGVNRKRFEELLAFDGNGENAELSDSEIGNRACKIGIPFYRSNTPVYQQFKTIPTPQ</sequence>
<dbReference type="InterPro" id="IPR001173">
    <property type="entry name" value="Glyco_trans_2-like"/>
</dbReference>
<dbReference type="SUPFAM" id="SSF53448">
    <property type="entry name" value="Nucleotide-diphospho-sugar transferases"/>
    <property type="match status" value="1"/>
</dbReference>
<dbReference type="Pfam" id="PF00535">
    <property type="entry name" value="Glycos_transf_2"/>
    <property type="match status" value="1"/>
</dbReference>
<dbReference type="STRING" id="926562.Oweho_1103"/>
<dbReference type="OrthoDB" id="761861at2"/>
<evidence type="ECO:0000313" key="3">
    <source>
        <dbReference type="Proteomes" id="UP000005631"/>
    </source>
</evidence>
<dbReference type="InterPro" id="IPR029044">
    <property type="entry name" value="Nucleotide-diphossugar_trans"/>
</dbReference>
<protein>
    <submittedName>
        <fullName evidence="2">Glycosyl transferase</fullName>
    </submittedName>
</protein>
<dbReference type="RefSeq" id="WP_014201469.1">
    <property type="nucleotide sequence ID" value="NC_016599.1"/>
</dbReference>
<keyword evidence="2" id="KW-0808">Transferase</keyword>
<dbReference type="HOGENOM" id="CLU_1265905_0_0_10"/>
<evidence type="ECO:0000259" key="1">
    <source>
        <dbReference type="Pfam" id="PF00535"/>
    </source>
</evidence>
<dbReference type="Gene3D" id="3.90.550.10">
    <property type="entry name" value="Spore Coat Polysaccharide Biosynthesis Protein SpsA, Chain A"/>
    <property type="match status" value="1"/>
</dbReference>
<reference evidence="2 3" key="1">
    <citation type="journal article" date="2012" name="Stand. Genomic Sci.">
        <title>Genome sequence of the orange-pigmented seawater bacterium Owenweeksia hongkongensis type strain (UST20020801(T)).</title>
        <authorList>
            <person name="Riedel T."/>
            <person name="Held B."/>
            <person name="Nolan M."/>
            <person name="Lucas S."/>
            <person name="Lapidus A."/>
            <person name="Tice H."/>
            <person name="Del Rio T.G."/>
            <person name="Cheng J.F."/>
            <person name="Han C."/>
            <person name="Tapia R."/>
            <person name="Goodwin L.A."/>
            <person name="Pitluck S."/>
            <person name="Liolios K."/>
            <person name="Mavromatis K."/>
            <person name="Pagani I."/>
            <person name="Ivanova N."/>
            <person name="Mikhailova N."/>
            <person name="Pati A."/>
            <person name="Chen A."/>
            <person name="Palaniappan K."/>
            <person name="Rohde M."/>
            <person name="Tindall B.J."/>
            <person name="Detter J.C."/>
            <person name="Goker M."/>
            <person name="Woyke T."/>
            <person name="Bristow J."/>
            <person name="Eisen J.A."/>
            <person name="Markowitz V."/>
            <person name="Hugenholtz P."/>
            <person name="Klenk H.P."/>
            <person name="Kyrpides N.C."/>
        </authorList>
    </citation>
    <scope>NUCLEOTIDE SEQUENCE</scope>
    <source>
        <strain evidence="3">DSM 17368 / JCM 12287 / NRRL B-23963</strain>
    </source>
</reference>
<dbReference type="eggNOG" id="COG1216">
    <property type="taxonomic scope" value="Bacteria"/>
</dbReference>
<dbReference type="AlphaFoldDB" id="G8R4M0"/>
<dbReference type="EMBL" id="CP003156">
    <property type="protein sequence ID" value="AEV32109.1"/>
    <property type="molecule type" value="Genomic_DNA"/>
</dbReference>
<proteinExistence type="predicted"/>
<feature type="domain" description="Glycosyltransferase 2-like" evidence="1">
    <location>
        <begin position="5"/>
        <end position="156"/>
    </location>
</feature>
<dbReference type="PATRIC" id="fig|926562.3.peg.1117"/>
<name>G8R4M0_OWEHD</name>